<evidence type="ECO:0000256" key="10">
    <source>
        <dbReference type="ARBA" id="ARBA00023264"/>
    </source>
</evidence>
<dbReference type="InterPro" id="IPR016064">
    <property type="entry name" value="NAD/diacylglycerol_kinase_sf"/>
</dbReference>
<dbReference type="InterPro" id="IPR001206">
    <property type="entry name" value="Diacylglycerol_kinase_cat_dom"/>
</dbReference>
<dbReference type="Pfam" id="PF00781">
    <property type="entry name" value="DAGK_cat"/>
    <property type="match status" value="1"/>
</dbReference>
<gene>
    <name evidence="12" type="ORF">ACFSDB_12840</name>
</gene>
<evidence type="ECO:0000259" key="11">
    <source>
        <dbReference type="PROSITE" id="PS50146"/>
    </source>
</evidence>
<dbReference type="PANTHER" id="PTHR12358">
    <property type="entry name" value="SPHINGOSINE KINASE"/>
    <property type="match status" value="1"/>
</dbReference>
<dbReference type="EC" id="2.7.1.-" evidence="12"/>
<evidence type="ECO:0000313" key="13">
    <source>
        <dbReference type="Proteomes" id="UP001597273"/>
    </source>
</evidence>
<keyword evidence="4 12" id="KW-0808">Transferase</keyword>
<evidence type="ECO:0000256" key="5">
    <source>
        <dbReference type="ARBA" id="ARBA00022741"/>
    </source>
</evidence>
<dbReference type="SUPFAM" id="SSF111331">
    <property type="entry name" value="NAD kinase/diacylglycerol kinase-like"/>
    <property type="match status" value="1"/>
</dbReference>
<feature type="domain" description="DAGKc" evidence="11">
    <location>
        <begin position="1"/>
        <end position="95"/>
    </location>
</feature>
<keyword evidence="5" id="KW-0547">Nucleotide-binding</keyword>
<comment type="caution">
    <text evidence="12">The sequence shown here is derived from an EMBL/GenBank/DDBJ whole genome shotgun (WGS) entry which is preliminary data.</text>
</comment>
<reference evidence="13" key="1">
    <citation type="journal article" date="2019" name="Int. J. Syst. Evol. Microbiol.">
        <title>The Global Catalogue of Microorganisms (GCM) 10K type strain sequencing project: providing services to taxonomists for standard genome sequencing and annotation.</title>
        <authorList>
            <consortium name="The Broad Institute Genomics Platform"/>
            <consortium name="The Broad Institute Genome Sequencing Center for Infectious Disease"/>
            <person name="Wu L."/>
            <person name="Ma J."/>
        </authorList>
    </citation>
    <scope>NUCLEOTIDE SEQUENCE [LARGE SCALE GENOMIC DNA]</scope>
    <source>
        <strain evidence="13">CGMCC 1.15475</strain>
    </source>
</reference>
<keyword evidence="7" id="KW-0067">ATP-binding</keyword>
<evidence type="ECO:0000256" key="4">
    <source>
        <dbReference type="ARBA" id="ARBA00022679"/>
    </source>
</evidence>
<sequence>MKTIFVINPAAGNGKSLAKWNRFKKGLAFPYEALLTEYPGHATDMVRNLHSIEEPCLIIGFGGDGTLREIIAGAAGAANIVVGSVSAGSGNDFGRGFYSFRDGRDIGRFIGNPVFSKEDLGEIKSPAPFRFVSSSGIGFDAEISVLVNRSAAKKMLNRIGAGKLVYLMYVVRTLVGFGKFGLTVRHGGTETVYRDVWFATVSNQPYFGGGMKISPKSRTDDGLLELTVVHGISRLKLLLVFGTVFTGSHTKFKEVVQMSGESFLLTADREVYRHVDGDAAGRTSAGQEVEYAISEDYWKAANKGKKEDEQ</sequence>
<evidence type="ECO:0000313" key="12">
    <source>
        <dbReference type="EMBL" id="MFD1863788.1"/>
    </source>
</evidence>
<dbReference type="EMBL" id="JBHUFW010000011">
    <property type="protein sequence ID" value="MFD1863788.1"/>
    <property type="molecule type" value="Genomic_DNA"/>
</dbReference>
<evidence type="ECO:0000256" key="6">
    <source>
        <dbReference type="ARBA" id="ARBA00022777"/>
    </source>
</evidence>
<keyword evidence="9" id="KW-0594">Phospholipid biosynthesis</keyword>
<evidence type="ECO:0000256" key="1">
    <source>
        <dbReference type="ARBA" id="ARBA00001946"/>
    </source>
</evidence>
<keyword evidence="13" id="KW-1185">Reference proteome</keyword>
<accession>A0ABW4QJR2</accession>
<name>A0ABW4QJR2_9BACL</name>
<comment type="similarity">
    <text evidence="2">Belongs to the diacylglycerol/lipid kinase family.</text>
</comment>
<protein>
    <submittedName>
        <fullName evidence="12">Diacylglycerol/lipid kinase family protein</fullName>
        <ecNumber evidence="12">2.7.1.-</ecNumber>
    </submittedName>
</protein>
<keyword evidence="10" id="KW-1208">Phospholipid metabolism</keyword>
<evidence type="ECO:0000256" key="3">
    <source>
        <dbReference type="ARBA" id="ARBA00022516"/>
    </source>
</evidence>
<keyword evidence="6 12" id="KW-0418">Kinase</keyword>
<dbReference type="InterPro" id="IPR050187">
    <property type="entry name" value="Lipid_Phosphate_FormReg"/>
</dbReference>
<dbReference type="GO" id="GO:0016301">
    <property type="term" value="F:kinase activity"/>
    <property type="evidence" value="ECO:0007669"/>
    <property type="project" value="UniProtKB-KW"/>
</dbReference>
<evidence type="ECO:0000256" key="9">
    <source>
        <dbReference type="ARBA" id="ARBA00023209"/>
    </source>
</evidence>
<dbReference type="Proteomes" id="UP001597273">
    <property type="component" value="Unassembled WGS sequence"/>
</dbReference>
<keyword evidence="3" id="KW-0444">Lipid biosynthesis</keyword>
<dbReference type="InterPro" id="IPR017438">
    <property type="entry name" value="ATP-NAD_kinase_N"/>
</dbReference>
<dbReference type="InterPro" id="IPR045540">
    <property type="entry name" value="YegS/DAGK_C"/>
</dbReference>
<dbReference type="PANTHER" id="PTHR12358:SF54">
    <property type="entry name" value="SPHINGOSINE KINASE RELATED PROTEIN"/>
    <property type="match status" value="1"/>
</dbReference>
<dbReference type="Pfam" id="PF19279">
    <property type="entry name" value="YegS_C"/>
    <property type="match status" value="1"/>
</dbReference>
<organism evidence="12 13">
    <name type="scientific">Planococcus chinensis</name>
    <dbReference type="NCBI Taxonomy" id="272917"/>
    <lineage>
        <taxon>Bacteria</taxon>
        <taxon>Bacillati</taxon>
        <taxon>Bacillota</taxon>
        <taxon>Bacilli</taxon>
        <taxon>Bacillales</taxon>
        <taxon>Caryophanaceae</taxon>
        <taxon>Planococcus</taxon>
    </lineage>
</organism>
<comment type="cofactor">
    <cofactor evidence="1">
        <name>Mg(2+)</name>
        <dbReference type="ChEBI" id="CHEBI:18420"/>
    </cofactor>
</comment>
<dbReference type="PROSITE" id="PS50146">
    <property type="entry name" value="DAGK"/>
    <property type="match status" value="1"/>
</dbReference>
<dbReference type="Gene3D" id="3.40.50.10330">
    <property type="entry name" value="Probable inorganic polyphosphate/atp-NAD kinase, domain 1"/>
    <property type="match status" value="1"/>
</dbReference>
<dbReference type="RefSeq" id="WP_204890198.1">
    <property type="nucleotide sequence ID" value="NZ_JBHUFW010000011.1"/>
</dbReference>
<evidence type="ECO:0000256" key="2">
    <source>
        <dbReference type="ARBA" id="ARBA00005983"/>
    </source>
</evidence>
<evidence type="ECO:0000256" key="8">
    <source>
        <dbReference type="ARBA" id="ARBA00023098"/>
    </source>
</evidence>
<proteinExistence type="inferred from homology"/>
<keyword evidence="8" id="KW-0443">Lipid metabolism</keyword>
<dbReference type="Gene3D" id="2.60.200.40">
    <property type="match status" value="1"/>
</dbReference>
<evidence type="ECO:0000256" key="7">
    <source>
        <dbReference type="ARBA" id="ARBA00022840"/>
    </source>
</evidence>